<evidence type="ECO:0000256" key="6">
    <source>
        <dbReference type="ARBA" id="ARBA00022989"/>
    </source>
</evidence>
<dbReference type="Proteomes" id="UP000242146">
    <property type="component" value="Unassembled WGS sequence"/>
</dbReference>
<comment type="caution">
    <text evidence="10">The sequence shown here is derived from an EMBL/GenBank/DDBJ whole genome shotgun (WGS) entry which is preliminary data.</text>
</comment>
<name>A0A1X2GNQ7_9FUNG</name>
<evidence type="ECO:0000256" key="2">
    <source>
        <dbReference type="ARBA" id="ARBA00008066"/>
    </source>
</evidence>
<evidence type="ECO:0000313" key="10">
    <source>
        <dbReference type="EMBL" id="ORX58151.1"/>
    </source>
</evidence>
<evidence type="ECO:0000256" key="4">
    <source>
        <dbReference type="ARBA" id="ARBA00022692"/>
    </source>
</evidence>
<proteinExistence type="inferred from homology"/>
<gene>
    <name evidence="10" type="ORF">DM01DRAFT_1318914</name>
</gene>
<dbReference type="STRING" id="101127.A0A1X2GNQ7"/>
<keyword evidence="11" id="KW-1185">Reference proteome</keyword>
<feature type="transmembrane region" description="Helical" evidence="8">
    <location>
        <begin position="254"/>
        <end position="275"/>
    </location>
</feature>
<dbReference type="GO" id="GO:0016020">
    <property type="term" value="C:membrane"/>
    <property type="evidence" value="ECO:0007669"/>
    <property type="project" value="UniProtKB-SubCell"/>
</dbReference>
<dbReference type="PANTHER" id="PTHR22950:SF458">
    <property type="entry name" value="SODIUM-COUPLED NEUTRAL AMINO ACID TRANSPORTER 11-RELATED"/>
    <property type="match status" value="1"/>
</dbReference>
<comment type="similarity">
    <text evidence="2">Belongs to the amino acid/polyamine transporter 2 family.</text>
</comment>
<evidence type="ECO:0000256" key="1">
    <source>
        <dbReference type="ARBA" id="ARBA00004141"/>
    </source>
</evidence>
<keyword evidence="7 8" id="KW-0472">Membrane</keyword>
<feature type="transmembrane region" description="Helical" evidence="8">
    <location>
        <begin position="365"/>
        <end position="388"/>
    </location>
</feature>
<evidence type="ECO:0000256" key="5">
    <source>
        <dbReference type="ARBA" id="ARBA00022970"/>
    </source>
</evidence>
<protein>
    <recommendedName>
        <fullName evidence="9">Amino acid transporter transmembrane domain-containing protein</fullName>
    </recommendedName>
</protein>
<feature type="transmembrane region" description="Helical" evidence="8">
    <location>
        <begin position="153"/>
        <end position="173"/>
    </location>
</feature>
<feature type="domain" description="Amino acid transporter transmembrane" evidence="9">
    <location>
        <begin position="38"/>
        <end position="396"/>
    </location>
</feature>
<keyword evidence="6 8" id="KW-1133">Transmembrane helix</keyword>
<reference evidence="10 11" key="1">
    <citation type="submission" date="2016-07" db="EMBL/GenBank/DDBJ databases">
        <title>Pervasive Adenine N6-methylation of Active Genes in Fungi.</title>
        <authorList>
            <consortium name="DOE Joint Genome Institute"/>
            <person name="Mondo S.J."/>
            <person name="Dannebaum R.O."/>
            <person name="Kuo R.C."/>
            <person name="Labutti K."/>
            <person name="Haridas S."/>
            <person name="Kuo A."/>
            <person name="Salamov A."/>
            <person name="Ahrendt S.R."/>
            <person name="Lipzen A."/>
            <person name="Sullivan W."/>
            <person name="Andreopoulos W.B."/>
            <person name="Clum A."/>
            <person name="Lindquist E."/>
            <person name="Daum C."/>
            <person name="Ramamoorthy G.K."/>
            <person name="Gryganskyi A."/>
            <person name="Culley D."/>
            <person name="Magnuson J.K."/>
            <person name="James T.Y."/>
            <person name="O'Malley M.A."/>
            <person name="Stajich J.E."/>
            <person name="Spatafora J.W."/>
            <person name="Visel A."/>
            <person name="Grigoriev I.V."/>
        </authorList>
    </citation>
    <scope>NUCLEOTIDE SEQUENCE [LARGE SCALE GENOMIC DNA]</scope>
    <source>
        <strain evidence="10 11">NRRL 3301</strain>
    </source>
</reference>
<feature type="transmembrane region" description="Helical" evidence="8">
    <location>
        <begin position="180"/>
        <end position="200"/>
    </location>
</feature>
<accession>A0A1X2GNQ7</accession>
<feature type="transmembrane region" description="Helical" evidence="8">
    <location>
        <begin position="111"/>
        <end position="133"/>
    </location>
</feature>
<dbReference type="Pfam" id="PF01490">
    <property type="entry name" value="Aa_trans"/>
    <property type="match status" value="1"/>
</dbReference>
<dbReference type="EMBL" id="MCGT01000007">
    <property type="protein sequence ID" value="ORX58151.1"/>
    <property type="molecule type" value="Genomic_DNA"/>
</dbReference>
<evidence type="ECO:0000313" key="11">
    <source>
        <dbReference type="Proteomes" id="UP000242146"/>
    </source>
</evidence>
<keyword evidence="5" id="KW-0029">Amino-acid transport</keyword>
<dbReference type="AlphaFoldDB" id="A0A1X2GNQ7"/>
<dbReference type="GO" id="GO:0015179">
    <property type="term" value="F:L-amino acid transmembrane transporter activity"/>
    <property type="evidence" value="ECO:0007669"/>
    <property type="project" value="TreeGrafter"/>
</dbReference>
<evidence type="ECO:0000259" key="9">
    <source>
        <dbReference type="Pfam" id="PF01490"/>
    </source>
</evidence>
<dbReference type="PANTHER" id="PTHR22950">
    <property type="entry name" value="AMINO ACID TRANSPORTER"/>
    <property type="match status" value="1"/>
</dbReference>
<evidence type="ECO:0000256" key="7">
    <source>
        <dbReference type="ARBA" id="ARBA00023136"/>
    </source>
</evidence>
<feature type="transmembrane region" description="Helical" evidence="8">
    <location>
        <begin position="339"/>
        <end position="359"/>
    </location>
</feature>
<feature type="transmembrane region" description="Helical" evidence="8">
    <location>
        <begin position="220"/>
        <end position="242"/>
    </location>
</feature>
<feature type="transmembrane region" description="Helical" evidence="8">
    <location>
        <begin position="295"/>
        <end position="318"/>
    </location>
</feature>
<evidence type="ECO:0000256" key="8">
    <source>
        <dbReference type="SAM" id="Phobius"/>
    </source>
</evidence>
<feature type="transmembrane region" description="Helical" evidence="8">
    <location>
        <begin position="42"/>
        <end position="62"/>
    </location>
</feature>
<organism evidence="10 11">
    <name type="scientific">Hesseltinella vesiculosa</name>
    <dbReference type="NCBI Taxonomy" id="101127"/>
    <lineage>
        <taxon>Eukaryota</taxon>
        <taxon>Fungi</taxon>
        <taxon>Fungi incertae sedis</taxon>
        <taxon>Mucoromycota</taxon>
        <taxon>Mucoromycotina</taxon>
        <taxon>Mucoromycetes</taxon>
        <taxon>Mucorales</taxon>
        <taxon>Cunninghamellaceae</taxon>
        <taxon>Hesseltinella</taxon>
    </lineage>
</organism>
<sequence length="499" mass="54704">MAQYGTIVSIPRKQKVHHLTQAERDLLQCDRPGYGSRSKFEVAFNLVNATVGAGIIGLPFAIGHCGFVLGLVTSVFVAILSQLGLYMVILAGQRVGIYKFAVLVEHIMGRFGYHFLNSMIIIQAGGACISYFILLGDTVPVLLEPYLPQFEMVSTRTLVVCTIAFLGILPLNMARSIGSLARWSIVSVMLFPVVVLTIVIRAPSYMPDEPIPVTWTGPDIFGALGVFAFAFTCSQVAFNNYLTLEDQSSRSWRLTTSISTFLSWMISMVFAILGYFCFGTNVQPNLFTNFPSDDIIINIGRFILGCTMVLTIPLGFYPTREAVQKVLGFETNDKMPSKAQHYTLTIVLFVILLAGGVTIRSLGKVYGLVGGISATTLAFILPAIAYFYTTKPWFQGASSPAPTWTATITPRPSYSQSLSDDKQPLLWEVASTASSSRTPFVDDEDVSTVDGGYDETDDEDLVSDYVDSPSLFLDIVAVILFVWGVLVMFLSCYSVLTQD</sequence>
<keyword evidence="3" id="KW-0813">Transport</keyword>
<dbReference type="InterPro" id="IPR013057">
    <property type="entry name" value="AA_transpt_TM"/>
</dbReference>
<dbReference type="OrthoDB" id="28208at2759"/>
<feature type="transmembrane region" description="Helical" evidence="8">
    <location>
        <begin position="471"/>
        <end position="496"/>
    </location>
</feature>
<feature type="transmembrane region" description="Helical" evidence="8">
    <location>
        <begin position="68"/>
        <end position="90"/>
    </location>
</feature>
<evidence type="ECO:0000256" key="3">
    <source>
        <dbReference type="ARBA" id="ARBA00022448"/>
    </source>
</evidence>
<comment type="subcellular location">
    <subcellularLocation>
        <location evidence="1">Membrane</location>
        <topology evidence="1">Multi-pass membrane protein</topology>
    </subcellularLocation>
</comment>
<keyword evidence="4 8" id="KW-0812">Transmembrane</keyword>